<evidence type="ECO:0000256" key="11">
    <source>
        <dbReference type="ARBA" id="ARBA00030128"/>
    </source>
</evidence>
<evidence type="ECO:0000256" key="10">
    <source>
        <dbReference type="ARBA" id="ARBA00022840"/>
    </source>
</evidence>
<keyword evidence="8 13" id="KW-0547">Nucleotide-binding</keyword>
<evidence type="ECO:0000256" key="2">
    <source>
        <dbReference type="ARBA" id="ARBA00004496"/>
    </source>
</evidence>
<dbReference type="PROSITE" id="PS00856">
    <property type="entry name" value="GUANYLATE_KINASE_1"/>
    <property type="match status" value="1"/>
</dbReference>
<dbReference type="Proteomes" id="UP000075737">
    <property type="component" value="Unassembled WGS sequence"/>
</dbReference>
<evidence type="ECO:0000259" key="14">
    <source>
        <dbReference type="PROSITE" id="PS50052"/>
    </source>
</evidence>
<keyword evidence="6 13" id="KW-0963">Cytoplasm</keyword>
<dbReference type="CDD" id="cd00071">
    <property type="entry name" value="GMPK"/>
    <property type="match status" value="1"/>
</dbReference>
<evidence type="ECO:0000256" key="8">
    <source>
        <dbReference type="ARBA" id="ARBA00022741"/>
    </source>
</evidence>
<dbReference type="InterPro" id="IPR027417">
    <property type="entry name" value="P-loop_NTPase"/>
</dbReference>
<protein>
    <recommendedName>
        <fullName evidence="5 13">Guanylate kinase</fullName>
        <ecNumber evidence="4 13">2.7.4.8</ecNumber>
    </recommendedName>
    <alternativeName>
        <fullName evidence="11 13">GMP kinase</fullName>
    </alternativeName>
</protein>
<feature type="domain" description="Guanylate kinase-like" evidence="14">
    <location>
        <begin position="5"/>
        <end position="183"/>
    </location>
</feature>
<dbReference type="EC" id="2.7.4.8" evidence="4 13"/>
<dbReference type="STRING" id="520767.ATZ99_09900"/>
<dbReference type="PROSITE" id="PS50052">
    <property type="entry name" value="GUANYLATE_KINASE_2"/>
    <property type="match status" value="1"/>
</dbReference>
<dbReference type="GO" id="GO:0005829">
    <property type="term" value="C:cytosol"/>
    <property type="evidence" value="ECO:0007669"/>
    <property type="project" value="TreeGrafter"/>
</dbReference>
<dbReference type="Pfam" id="PF00625">
    <property type="entry name" value="Guanylate_kin"/>
    <property type="match status" value="1"/>
</dbReference>
<keyword evidence="10 13" id="KW-0067">ATP-binding</keyword>
<keyword evidence="9 13" id="KW-0418">Kinase</keyword>
<dbReference type="Gene3D" id="3.40.50.300">
    <property type="entry name" value="P-loop containing nucleotide triphosphate hydrolases"/>
    <property type="match status" value="1"/>
</dbReference>
<comment type="caution">
    <text evidence="15">The sequence shown here is derived from an EMBL/GenBank/DDBJ whole genome shotgun (WGS) entry which is preliminary data.</text>
</comment>
<dbReference type="EMBL" id="LOHZ01000025">
    <property type="protein sequence ID" value="KYO66745.1"/>
    <property type="molecule type" value="Genomic_DNA"/>
</dbReference>
<organism evidence="15 16">
    <name type="scientific">Thermovenabulum gondwanense</name>
    <dbReference type="NCBI Taxonomy" id="520767"/>
    <lineage>
        <taxon>Bacteria</taxon>
        <taxon>Bacillati</taxon>
        <taxon>Bacillota</taxon>
        <taxon>Clostridia</taxon>
        <taxon>Thermosediminibacterales</taxon>
        <taxon>Thermosediminibacteraceae</taxon>
        <taxon>Thermovenabulum</taxon>
    </lineage>
</organism>
<dbReference type="InterPro" id="IPR017665">
    <property type="entry name" value="Guanylate_kinase"/>
</dbReference>
<dbReference type="FunFam" id="3.30.63.10:FF:000005">
    <property type="entry name" value="Guanylate kinase"/>
    <property type="match status" value="1"/>
</dbReference>
<evidence type="ECO:0000256" key="6">
    <source>
        <dbReference type="ARBA" id="ARBA00022490"/>
    </source>
</evidence>
<evidence type="ECO:0000256" key="12">
    <source>
        <dbReference type="ARBA" id="ARBA00048594"/>
    </source>
</evidence>
<dbReference type="PATRIC" id="fig|520767.4.peg.1088"/>
<dbReference type="Gene3D" id="3.30.63.10">
    <property type="entry name" value="Guanylate Kinase phosphate binding domain"/>
    <property type="match status" value="1"/>
</dbReference>
<evidence type="ECO:0000256" key="1">
    <source>
        <dbReference type="ARBA" id="ARBA00003531"/>
    </source>
</evidence>
<dbReference type="PANTHER" id="PTHR23117:SF13">
    <property type="entry name" value="GUANYLATE KINASE"/>
    <property type="match status" value="1"/>
</dbReference>
<dbReference type="AlphaFoldDB" id="A0A161PXR3"/>
<evidence type="ECO:0000256" key="3">
    <source>
        <dbReference type="ARBA" id="ARBA00005790"/>
    </source>
</evidence>
<name>A0A161PXR3_9FIRM</name>
<dbReference type="GO" id="GO:0004385">
    <property type="term" value="F:GMP kinase activity"/>
    <property type="evidence" value="ECO:0007669"/>
    <property type="project" value="UniProtKB-UniRule"/>
</dbReference>
<dbReference type="HAMAP" id="MF_00328">
    <property type="entry name" value="Guanylate_kinase"/>
    <property type="match status" value="1"/>
</dbReference>
<dbReference type="InterPro" id="IPR008145">
    <property type="entry name" value="GK/Ca_channel_bsu"/>
</dbReference>
<evidence type="ECO:0000256" key="7">
    <source>
        <dbReference type="ARBA" id="ARBA00022679"/>
    </source>
</evidence>
<keyword evidence="16" id="KW-1185">Reference proteome</keyword>
<dbReference type="SUPFAM" id="SSF52540">
    <property type="entry name" value="P-loop containing nucleoside triphosphate hydrolases"/>
    <property type="match status" value="1"/>
</dbReference>
<evidence type="ECO:0000256" key="4">
    <source>
        <dbReference type="ARBA" id="ARBA00012961"/>
    </source>
</evidence>
<comment type="subcellular location">
    <subcellularLocation>
        <location evidence="2 13">Cytoplasm</location>
    </subcellularLocation>
</comment>
<proteinExistence type="inferred from homology"/>
<dbReference type="PANTHER" id="PTHR23117">
    <property type="entry name" value="GUANYLATE KINASE-RELATED"/>
    <property type="match status" value="1"/>
</dbReference>
<evidence type="ECO:0000256" key="5">
    <source>
        <dbReference type="ARBA" id="ARBA00016296"/>
    </source>
</evidence>
<feature type="binding site" evidence="13">
    <location>
        <begin position="12"/>
        <end position="19"/>
    </location>
    <ligand>
        <name>ATP</name>
        <dbReference type="ChEBI" id="CHEBI:30616"/>
    </ligand>
</feature>
<dbReference type="SMART" id="SM00072">
    <property type="entry name" value="GuKc"/>
    <property type="match status" value="1"/>
</dbReference>
<evidence type="ECO:0000256" key="13">
    <source>
        <dbReference type="HAMAP-Rule" id="MF_00328"/>
    </source>
</evidence>
<evidence type="ECO:0000256" key="9">
    <source>
        <dbReference type="ARBA" id="ARBA00022777"/>
    </source>
</evidence>
<dbReference type="GO" id="GO:0005524">
    <property type="term" value="F:ATP binding"/>
    <property type="evidence" value="ECO:0007669"/>
    <property type="project" value="UniProtKB-UniRule"/>
</dbReference>
<dbReference type="NCBIfam" id="TIGR03263">
    <property type="entry name" value="guanyl_kin"/>
    <property type="match status" value="1"/>
</dbReference>
<comment type="catalytic activity">
    <reaction evidence="12 13">
        <text>GMP + ATP = GDP + ADP</text>
        <dbReference type="Rhea" id="RHEA:20780"/>
        <dbReference type="ChEBI" id="CHEBI:30616"/>
        <dbReference type="ChEBI" id="CHEBI:58115"/>
        <dbReference type="ChEBI" id="CHEBI:58189"/>
        <dbReference type="ChEBI" id="CHEBI:456216"/>
        <dbReference type="EC" id="2.7.4.8"/>
    </reaction>
</comment>
<dbReference type="InterPro" id="IPR020590">
    <property type="entry name" value="Guanylate_kinase_CS"/>
</dbReference>
<comment type="function">
    <text evidence="1 13">Essential for recycling GMP and indirectly, cGMP.</text>
</comment>
<evidence type="ECO:0000313" key="16">
    <source>
        <dbReference type="Proteomes" id="UP000075737"/>
    </source>
</evidence>
<keyword evidence="7 13" id="KW-0808">Transferase</keyword>
<sequence length="200" mass="22976">MNNEGMLIVLSGPSGAGKGTVCSKLLEKNTNIALSISYTTRSPRPGEKNGVNYFFTDKENFERMIKEGCFLEWANVYNNYYGTPKKFVEEKIKNGQDVILEIDIQGAKQIKQNWKDAVFIFILPPNLEELKRRIEKRGSETEESLRLRLMCALDELKALSSYDYVIVNDDIDKAVEKLQAIILAEKCRVYRNKDLINKMH</sequence>
<comment type="similarity">
    <text evidence="3 13">Belongs to the guanylate kinase family.</text>
</comment>
<evidence type="ECO:0000313" key="15">
    <source>
        <dbReference type="EMBL" id="KYO66745.1"/>
    </source>
</evidence>
<reference evidence="15 16" key="1">
    <citation type="submission" date="2015-12" db="EMBL/GenBank/DDBJ databases">
        <title>Draft genome of Thermovenabulum gondwanense isolated from a red thermophilic microbial mat colonisisng an outflow channel of a bore well.</title>
        <authorList>
            <person name="Patel B.K."/>
        </authorList>
    </citation>
    <scope>NUCLEOTIDE SEQUENCE [LARGE SCALE GENOMIC DNA]</scope>
    <source>
        <strain evidence="15 16">R270</strain>
    </source>
</reference>
<dbReference type="RefSeq" id="WP_068748127.1">
    <property type="nucleotide sequence ID" value="NZ_LOHZ01000025.1"/>
</dbReference>
<dbReference type="OrthoDB" id="9808150at2"/>
<accession>A0A161PXR3</accession>
<gene>
    <name evidence="13 15" type="primary">gmk</name>
    <name evidence="15" type="ORF">ATZ99_09900</name>
</gene>
<dbReference type="InterPro" id="IPR008144">
    <property type="entry name" value="Guanylate_kin-like_dom"/>
</dbReference>